<keyword evidence="1" id="KW-0472">Membrane</keyword>
<dbReference type="AlphaFoldDB" id="A0A1N6VYR2"/>
<dbReference type="STRING" id="49186.SAMN05421647_109199"/>
<evidence type="ECO:0000256" key="1">
    <source>
        <dbReference type="SAM" id="Phobius"/>
    </source>
</evidence>
<keyword evidence="3" id="KW-1185">Reference proteome</keyword>
<feature type="transmembrane region" description="Helical" evidence="1">
    <location>
        <begin position="12"/>
        <end position="35"/>
    </location>
</feature>
<keyword evidence="1" id="KW-0812">Transmembrane</keyword>
<evidence type="ECO:0000313" key="3">
    <source>
        <dbReference type="Proteomes" id="UP000186895"/>
    </source>
</evidence>
<dbReference type="eggNOG" id="ENOG5033A10">
    <property type="taxonomic scope" value="Bacteria"/>
</dbReference>
<proteinExistence type="predicted"/>
<reference evidence="2 3" key="1">
    <citation type="submission" date="2017-01" db="EMBL/GenBank/DDBJ databases">
        <authorList>
            <person name="Mah S.A."/>
            <person name="Swanson W.J."/>
            <person name="Moy G.W."/>
            <person name="Vacquier V.D."/>
        </authorList>
    </citation>
    <scope>NUCLEOTIDE SEQUENCE [LARGE SCALE GENOMIC DNA]</scope>
    <source>
        <strain evidence="2 3">DSM 7027</strain>
    </source>
</reference>
<organism evidence="2 3">
    <name type="scientific">Marinobacterium stanieri</name>
    <dbReference type="NCBI Taxonomy" id="49186"/>
    <lineage>
        <taxon>Bacteria</taxon>
        <taxon>Pseudomonadati</taxon>
        <taxon>Pseudomonadota</taxon>
        <taxon>Gammaproteobacteria</taxon>
        <taxon>Oceanospirillales</taxon>
        <taxon>Oceanospirillaceae</taxon>
        <taxon>Marinobacterium</taxon>
    </lineage>
</organism>
<dbReference type="EMBL" id="FTMN01000009">
    <property type="protein sequence ID" value="SIQ82954.1"/>
    <property type="molecule type" value="Genomic_DNA"/>
</dbReference>
<dbReference type="Proteomes" id="UP000186895">
    <property type="component" value="Unassembled WGS sequence"/>
</dbReference>
<accession>A0A1N6VYR2</accession>
<sequence>MADHDENFRDPAGYGWIFINILALLWITMPVSIALTKVVQW</sequence>
<dbReference type="RefSeq" id="WP_272941689.1">
    <property type="nucleotide sequence ID" value="NZ_FTMN01000009.1"/>
</dbReference>
<evidence type="ECO:0000313" key="2">
    <source>
        <dbReference type="EMBL" id="SIQ82954.1"/>
    </source>
</evidence>
<protein>
    <submittedName>
        <fullName evidence="2">Uncharacterized protein</fullName>
    </submittedName>
</protein>
<keyword evidence="1" id="KW-1133">Transmembrane helix</keyword>
<name>A0A1N6VYR2_9GAMM</name>
<gene>
    <name evidence="2" type="ORF">SAMN05421647_109199</name>
</gene>